<dbReference type="EMBL" id="CM011687">
    <property type="protein sequence ID" value="TMS11150.1"/>
    <property type="molecule type" value="Genomic_DNA"/>
</dbReference>
<name>A0ACD3QVK0_LARCR</name>
<reference evidence="1" key="1">
    <citation type="submission" date="2018-11" db="EMBL/GenBank/DDBJ databases">
        <title>The sequence and de novo assembly of Larimichthys crocea genome using PacBio and Hi-C technologies.</title>
        <authorList>
            <person name="Xu P."/>
            <person name="Chen B."/>
            <person name="Zhou Z."/>
            <person name="Ke Q."/>
            <person name="Wu Y."/>
            <person name="Bai H."/>
            <person name="Pu F."/>
        </authorList>
    </citation>
    <scope>NUCLEOTIDE SEQUENCE</scope>
    <source>
        <tissue evidence="1">Muscle</tissue>
    </source>
</reference>
<protein>
    <submittedName>
        <fullName evidence="1">Uncharacterized protein</fullName>
    </submittedName>
</protein>
<comment type="caution">
    <text evidence="1">The sequence shown here is derived from an EMBL/GenBank/DDBJ whole genome shotgun (WGS) entry which is preliminary data.</text>
</comment>
<evidence type="ECO:0000313" key="2">
    <source>
        <dbReference type="Proteomes" id="UP000793456"/>
    </source>
</evidence>
<dbReference type="Proteomes" id="UP000793456">
    <property type="component" value="Chromosome XIV"/>
</dbReference>
<evidence type="ECO:0000313" key="1">
    <source>
        <dbReference type="EMBL" id="TMS11150.1"/>
    </source>
</evidence>
<proteinExistence type="predicted"/>
<gene>
    <name evidence="1" type="ORF">E3U43_020143</name>
</gene>
<keyword evidence="2" id="KW-1185">Reference proteome</keyword>
<accession>A0ACD3QVK0</accession>
<sequence length="616" mass="67048">MPEDIGTAKPGGVIAYISSGSGSSPDSCMSMSTSTGSSSSGGGGGGGYLSTSPTLSRPSLPSRAVGMLVDISPSVKNGHQRGHSMEKAGRSSTSAKSSITKINGMVLLCKVCGDVASGFHYGVHACEGCKGFFRRSIQQNIQYKKCLKMENCTIMRINRNRCQQCRFKKCLAVGMSRDAVRFGRIPKREKQRMLLEMQNAMNNMMSNNSQLHSMLHGHQSPSLPMEAMTSDASSSASSSSSSASDSPSCSNPSSPQCPQDSESVVSMDTNTSSPSSCASDSGEDEAVVMMSRRHQDAFAFGQQQRSQRQGQASPSPVTVALETGCDSRMEEQQESWNCWNNNVVVGGYQHGSHSNGQHVTNTAYREERVYQPQPQQQLGSAPSCEPSDDSQRQHGLNTQTASSGYNGPTNCMSHRAHLVCPMNTSPYVDPRKPSQEIWEEFSMSFTPAVREVVDFAKRIPGFRDLPEHDQVSLLKAGTFEVLMVRFASLFNVAERTVTFLSGKRYSLDTLRSLGAGELLNSMCEFSEKLAALRLDSDEMSLFTAVVLVSADRSGIQDLNSVEALQDKLIRALRNLVMQNHGDESATTFTKLLLKLPELRSLNNMHSEELLSFKVHP</sequence>
<organism evidence="1 2">
    <name type="scientific">Larimichthys crocea</name>
    <name type="common">Large yellow croaker</name>
    <name type="synonym">Pseudosciaena crocea</name>
    <dbReference type="NCBI Taxonomy" id="215358"/>
    <lineage>
        <taxon>Eukaryota</taxon>
        <taxon>Metazoa</taxon>
        <taxon>Chordata</taxon>
        <taxon>Craniata</taxon>
        <taxon>Vertebrata</taxon>
        <taxon>Euteleostomi</taxon>
        <taxon>Actinopterygii</taxon>
        <taxon>Neopterygii</taxon>
        <taxon>Teleostei</taxon>
        <taxon>Neoteleostei</taxon>
        <taxon>Acanthomorphata</taxon>
        <taxon>Eupercaria</taxon>
        <taxon>Sciaenidae</taxon>
        <taxon>Larimichthys</taxon>
    </lineage>
</organism>